<evidence type="ECO:0000313" key="2">
    <source>
        <dbReference type="EMBL" id="MEJ8827056.1"/>
    </source>
</evidence>
<evidence type="ECO:0000256" key="1">
    <source>
        <dbReference type="SAM" id="MobiDB-lite"/>
    </source>
</evidence>
<dbReference type="Proteomes" id="UP001363010">
    <property type="component" value="Unassembled WGS sequence"/>
</dbReference>
<reference evidence="2 3" key="1">
    <citation type="submission" date="2024-03" db="EMBL/GenBank/DDBJ databases">
        <title>Novel species of the genus Variovorax.</title>
        <authorList>
            <person name="Liu Q."/>
            <person name="Xin Y.-H."/>
        </authorList>
    </citation>
    <scope>NUCLEOTIDE SEQUENCE [LARGE SCALE GENOMIC DNA]</scope>
    <source>
        <strain evidence="2 3">KACC 18501</strain>
    </source>
</reference>
<dbReference type="RefSeq" id="WP_340368087.1">
    <property type="nucleotide sequence ID" value="NZ_JBBKZV010000049.1"/>
</dbReference>
<proteinExistence type="predicted"/>
<dbReference type="EMBL" id="JBBKZV010000049">
    <property type="protein sequence ID" value="MEJ8827056.1"/>
    <property type="molecule type" value="Genomic_DNA"/>
</dbReference>
<feature type="region of interest" description="Disordered" evidence="1">
    <location>
        <begin position="126"/>
        <end position="159"/>
    </location>
</feature>
<gene>
    <name evidence="2" type="ORF">WKW80_34535</name>
</gene>
<dbReference type="InterPro" id="IPR025639">
    <property type="entry name" value="DruA"/>
</dbReference>
<feature type="compositionally biased region" description="Basic and acidic residues" evidence="1">
    <location>
        <begin position="128"/>
        <end position="148"/>
    </location>
</feature>
<sequence length="230" mass="25678">MFNAQMQKHHYLAYSQPVGEHLKYMVFVGGRPIAYMAWSSAPRHLGSRDRFIGWDKQARLKNIALLAYNTRFLILPWVKVPHLASHLLGRIARRLSADWQSAYGHPITSWRPSSIRSAFAARATARRTGLDGRDDGRGKDAPDVRADPLDQAGAGLPAGQELPPAAVACAGGRVKEPEFVTATQQELDEILLRAKPALLEQQYRLLEGVLTTFVFEMLKLQHAKTTSARR</sequence>
<comment type="caution">
    <text evidence="2">The sequence shown here is derived from an EMBL/GenBank/DDBJ whole genome shotgun (WGS) entry which is preliminary data.</text>
</comment>
<keyword evidence="3" id="KW-1185">Reference proteome</keyword>
<name>A0ABU8WAI2_9BURK</name>
<accession>A0ABU8WAI2</accession>
<organism evidence="2 3">
    <name type="scientific">Variovorax humicola</name>
    <dbReference type="NCBI Taxonomy" id="1769758"/>
    <lineage>
        <taxon>Bacteria</taxon>
        <taxon>Pseudomonadati</taxon>
        <taxon>Pseudomonadota</taxon>
        <taxon>Betaproteobacteria</taxon>
        <taxon>Burkholderiales</taxon>
        <taxon>Comamonadaceae</taxon>
        <taxon>Variovorax</taxon>
    </lineage>
</organism>
<protein>
    <submittedName>
        <fullName evidence="2">Druantia anti-phage system protein DruA</fullName>
    </submittedName>
</protein>
<dbReference type="Pfam" id="PF14236">
    <property type="entry name" value="DruA"/>
    <property type="match status" value="1"/>
</dbReference>
<evidence type="ECO:0000313" key="3">
    <source>
        <dbReference type="Proteomes" id="UP001363010"/>
    </source>
</evidence>